<dbReference type="Proteomes" id="UP000199645">
    <property type="component" value="Unassembled WGS sequence"/>
</dbReference>
<dbReference type="PANTHER" id="PTHR12697">
    <property type="entry name" value="PBS LYASE HEAT-LIKE PROTEIN"/>
    <property type="match status" value="1"/>
</dbReference>
<dbReference type="STRING" id="35752.SAMN05421541_106289"/>
<dbReference type="AlphaFoldDB" id="A0A1I2G869"/>
<gene>
    <name evidence="1" type="ORF">SAMN05421541_106289</name>
</gene>
<accession>A0A1I2G869</accession>
<keyword evidence="2" id="KW-1185">Reference proteome</keyword>
<protein>
    <submittedName>
        <fullName evidence="1">HEAT repeat</fullName>
    </submittedName>
</protein>
<dbReference type="OrthoDB" id="3371565at2"/>
<dbReference type="GO" id="GO:0016491">
    <property type="term" value="F:oxidoreductase activity"/>
    <property type="evidence" value="ECO:0007669"/>
    <property type="project" value="TreeGrafter"/>
</dbReference>
<evidence type="ECO:0000313" key="2">
    <source>
        <dbReference type="Proteomes" id="UP000199645"/>
    </source>
</evidence>
<dbReference type="Pfam" id="PF13646">
    <property type="entry name" value="HEAT_2"/>
    <property type="match status" value="2"/>
</dbReference>
<dbReference type="EMBL" id="FONV01000006">
    <property type="protein sequence ID" value="SFF13408.1"/>
    <property type="molecule type" value="Genomic_DNA"/>
</dbReference>
<organism evidence="1 2">
    <name type="scientific">Actinoplanes philippinensis</name>
    <dbReference type="NCBI Taxonomy" id="35752"/>
    <lineage>
        <taxon>Bacteria</taxon>
        <taxon>Bacillati</taxon>
        <taxon>Actinomycetota</taxon>
        <taxon>Actinomycetes</taxon>
        <taxon>Micromonosporales</taxon>
        <taxon>Micromonosporaceae</taxon>
        <taxon>Actinoplanes</taxon>
    </lineage>
</organism>
<sequence length="623" mass="66194">MGWGRARRIAGRAHRGQLFGDGLFTGHLERVAGHVAAAGGSTAQVQAAWLYATPDRGVTSLDLYRAGVPAAVVRLVEAVQQGPSFLLEAFTARLLRDPEAALIRYAVLTENGTRHPHLYREQHLRLAKALGLTVAPGPGPRAAPSITVAPGEHLGPYARALSEIGDAEAAAALLAGYQAEIAGAEQQSAVHGAETARPPRQCCLTAIRGAIHALASKPDTSALEPIRRMSAQWWEAADDWERMVAVVARAAARDPADRTLLLGRVDLDDPDVTTMAIHGLAGPGDDAEIAVLRPLVTGTEPRLRWARLAAVRRLRAIGGPLARAALLARPLDSVDPPWRDDRGWLAEHGSAVLPVLLDEVTEPRWWHDGPLALGELRSVAAVPVLCRLARLGSAPIPAVDALGKIGSREAVPTLLDLTAHPAPDVRDHALRALHRIGGPEVTDAAVTACDDPDPTVRDRAARVLARHGDERAVTALIRLCDTGHAGRAAAALARIGDPRALPALWHLFRTAPDRRARHAAGRGLAAIEGPRQYVSLDYSGLHVARAYVWLLGHKPAWASGDDLLKALTHADPLVRANAATALARLGNRSAAERVRALLDDPDPRVRAAAGPAARRLGTRISGP</sequence>
<dbReference type="Pfam" id="PF03130">
    <property type="entry name" value="HEAT_PBS"/>
    <property type="match status" value="1"/>
</dbReference>
<dbReference type="RefSeq" id="WP_093615286.1">
    <property type="nucleotide sequence ID" value="NZ_BOMT01000023.1"/>
</dbReference>
<dbReference type="Gene3D" id="1.25.10.10">
    <property type="entry name" value="Leucine-rich Repeat Variant"/>
    <property type="match status" value="4"/>
</dbReference>
<name>A0A1I2G869_9ACTN</name>
<dbReference type="SUPFAM" id="SSF48371">
    <property type="entry name" value="ARM repeat"/>
    <property type="match status" value="1"/>
</dbReference>
<evidence type="ECO:0000313" key="1">
    <source>
        <dbReference type="EMBL" id="SFF13408.1"/>
    </source>
</evidence>
<dbReference type="Gene3D" id="1.10.3210.10">
    <property type="entry name" value="Hypothetical protein af1432"/>
    <property type="match status" value="1"/>
</dbReference>
<reference evidence="1 2" key="1">
    <citation type="submission" date="2016-10" db="EMBL/GenBank/DDBJ databases">
        <authorList>
            <person name="de Groot N.N."/>
        </authorList>
    </citation>
    <scope>NUCLEOTIDE SEQUENCE [LARGE SCALE GENOMIC DNA]</scope>
    <source>
        <strain evidence="1 2">DSM 43019</strain>
    </source>
</reference>
<dbReference type="SMART" id="SM00567">
    <property type="entry name" value="EZ_HEAT"/>
    <property type="match status" value="6"/>
</dbReference>
<dbReference type="InterPro" id="IPR016024">
    <property type="entry name" value="ARM-type_fold"/>
</dbReference>
<dbReference type="SUPFAM" id="SSF109604">
    <property type="entry name" value="HD-domain/PDEase-like"/>
    <property type="match status" value="1"/>
</dbReference>
<dbReference type="PANTHER" id="PTHR12697:SF5">
    <property type="entry name" value="DEOXYHYPUSINE HYDROXYLASE"/>
    <property type="match status" value="1"/>
</dbReference>
<dbReference type="InterPro" id="IPR011989">
    <property type="entry name" value="ARM-like"/>
</dbReference>
<dbReference type="InterPro" id="IPR004155">
    <property type="entry name" value="PBS_lyase_HEAT"/>
</dbReference>
<proteinExistence type="predicted"/>